<organism evidence="4 5">
    <name type="scientific">Enterococcus moraviensis ATCC BAA-383</name>
    <dbReference type="NCBI Taxonomy" id="1158609"/>
    <lineage>
        <taxon>Bacteria</taxon>
        <taxon>Bacillati</taxon>
        <taxon>Bacillota</taxon>
        <taxon>Bacilli</taxon>
        <taxon>Lactobacillales</taxon>
        <taxon>Enterococcaceae</taxon>
        <taxon>Enterococcus</taxon>
    </lineage>
</organism>
<evidence type="ECO:0000259" key="3">
    <source>
        <dbReference type="Pfam" id="PF14449"/>
    </source>
</evidence>
<protein>
    <recommendedName>
        <fullName evidence="3">Pre-toxin TG domain-containing protein</fullName>
    </recommendedName>
</protein>
<feature type="domain" description="Pre-toxin TG" evidence="3">
    <location>
        <begin position="218"/>
        <end position="263"/>
    </location>
</feature>
<evidence type="ECO:0000313" key="5">
    <source>
        <dbReference type="Proteomes" id="UP000014157"/>
    </source>
</evidence>
<keyword evidence="5" id="KW-1185">Reference proteome</keyword>
<dbReference type="Proteomes" id="UP000014157">
    <property type="component" value="Unassembled WGS sequence"/>
</dbReference>
<dbReference type="RefSeq" id="WP_016249984.1">
    <property type="nucleotide sequence ID" value="NZ_ASWB01000004.1"/>
</dbReference>
<reference evidence="4 5" key="1">
    <citation type="submission" date="2013-03" db="EMBL/GenBank/DDBJ databases">
        <title>The Genome Sequence of Enterococcus moraviensis BAA-383 (PacBio/Illumina hybrid assembly).</title>
        <authorList>
            <consortium name="The Broad Institute Genomics Platform"/>
            <consortium name="The Broad Institute Genome Sequencing Center for Infectious Disease"/>
            <person name="Earl A."/>
            <person name="Russ C."/>
            <person name="Gilmore M."/>
            <person name="Surin D."/>
            <person name="Walker B."/>
            <person name="Young S."/>
            <person name="Zeng Q."/>
            <person name="Gargeya S."/>
            <person name="Fitzgerald M."/>
            <person name="Haas B."/>
            <person name="Abouelleil A."/>
            <person name="Allen A.W."/>
            <person name="Alvarado L."/>
            <person name="Arachchi H.M."/>
            <person name="Berlin A.M."/>
            <person name="Chapman S.B."/>
            <person name="Gainer-Dewar J."/>
            <person name="Goldberg J."/>
            <person name="Griggs A."/>
            <person name="Gujja S."/>
            <person name="Hansen M."/>
            <person name="Howarth C."/>
            <person name="Imamovic A."/>
            <person name="Ireland A."/>
            <person name="Larimer J."/>
            <person name="McCowan C."/>
            <person name="Murphy C."/>
            <person name="Pearson M."/>
            <person name="Poon T.W."/>
            <person name="Priest M."/>
            <person name="Roberts A."/>
            <person name="Saif S."/>
            <person name="Shea T."/>
            <person name="Sisk P."/>
            <person name="Sykes S."/>
            <person name="Wortman J."/>
            <person name="Nusbaum C."/>
            <person name="Birren B."/>
        </authorList>
    </citation>
    <scope>NUCLEOTIDE SEQUENCE [LARGE SCALE GENOMIC DNA]</scope>
    <source>
        <strain evidence="4 5">ATCC BAA-383</strain>
    </source>
</reference>
<comment type="subcellular location">
    <subcellularLocation>
        <location evidence="1">Secreted</location>
    </subcellularLocation>
</comment>
<name>A0ABP2VVM8_9ENTE</name>
<dbReference type="InterPro" id="IPR027797">
    <property type="entry name" value="PT-TG_dom"/>
</dbReference>
<evidence type="ECO:0000256" key="1">
    <source>
        <dbReference type="ARBA" id="ARBA00004613"/>
    </source>
</evidence>
<sequence length="402" mass="43984">MKDVKFKSGDWNSLVNGVNSLQDLDIVTLVRELGTITTNAKDSCDLYDVDNAIYIQSMDGVLVDDLDERIAKLAQKTFTIQDTLPADIDQPFYDSMDSLIEKLSNMNIMGYETMARGSFSNGVNSAGVAMPKMKVTLEDLLGNSSPLTDYLRVEYNQMKQQIGDVSFEDYKNMAFADNSFDYYSRNEEIRDLAVTLVINGAVLVIGGTLPWPLMVALGLTSGGKNISDAWRGKDLFTGKKLSTGDRILRGLSGVADVALAGYGTYKGLRPRKGTTKVVVSDKGSGANKLLKPDLLDELSKSGVKYNPDDVIMVGKDSSGKLLWLEKGNDKAGLKHIINGHVEDFNAKGIQDIPNFLQDTLKINPIKQGTGPKGPYSVYVIDGQKYTLAYGNNGFIVSFYPSK</sequence>
<dbReference type="Pfam" id="PF14449">
    <property type="entry name" value="PT-TG"/>
    <property type="match status" value="1"/>
</dbReference>
<keyword evidence="2" id="KW-0964">Secreted</keyword>
<evidence type="ECO:0000256" key="2">
    <source>
        <dbReference type="ARBA" id="ARBA00022525"/>
    </source>
</evidence>
<accession>A0ABP2VVM8</accession>
<evidence type="ECO:0000313" key="4">
    <source>
        <dbReference type="EMBL" id="EOT65261.1"/>
    </source>
</evidence>
<gene>
    <name evidence="4" type="ORF">I586_02995</name>
</gene>
<dbReference type="EMBL" id="ASWB01000004">
    <property type="protein sequence ID" value="EOT65261.1"/>
    <property type="molecule type" value="Genomic_DNA"/>
</dbReference>
<comment type="caution">
    <text evidence="4">The sequence shown here is derived from an EMBL/GenBank/DDBJ whole genome shotgun (WGS) entry which is preliminary data.</text>
</comment>
<proteinExistence type="predicted"/>